<feature type="signal peptide" evidence="1">
    <location>
        <begin position="1"/>
        <end position="28"/>
    </location>
</feature>
<protein>
    <submittedName>
        <fullName evidence="2">Ribonuclease H-like domain, reverse transcriptase, RNA-dependent DNA polymerase</fullName>
    </submittedName>
</protein>
<organism evidence="2">
    <name type="scientific">Tanacetum cinerariifolium</name>
    <name type="common">Dalmatian daisy</name>
    <name type="synonym">Chrysanthemum cinerariifolium</name>
    <dbReference type="NCBI Taxonomy" id="118510"/>
    <lineage>
        <taxon>Eukaryota</taxon>
        <taxon>Viridiplantae</taxon>
        <taxon>Streptophyta</taxon>
        <taxon>Embryophyta</taxon>
        <taxon>Tracheophyta</taxon>
        <taxon>Spermatophyta</taxon>
        <taxon>Magnoliopsida</taxon>
        <taxon>eudicotyledons</taxon>
        <taxon>Gunneridae</taxon>
        <taxon>Pentapetalae</taxon>
        <taxon>asterids</taxon>
        <taxon>campanulids</taxon>
        <taxon>Asterales</taxon>
        <taxon>Asteraceae</taxon>
        <taxon>Asteroideae</taxon>
        <taxon>Anthemideae</taxon>
        <taxon>Anthemidinae</taxon>
        <taxon>Tanacetum</taxon>
    </lineage>
</organism>
<keyword evidence="2" id="KW-0695">RNA-directed DNA polymerase</keyword>
<gene>
    <name evidence="2" type="ORF">Tci_922880</name>
</gene>
<feature type="chain" id="PRO_5025533043" evidence="1">
    <location>
        <begin position="29"/>
        <end position="85"/>
    </location>
</feature>
<proteinExistence type="predicted"/>
<dbReference type="AlphaFoldDB" id="A0A699X1G6"/>
<evidence type="ECO:0000256" key="1">
    <source>
        <dbReference type="SAM" id="SignalP"/>
    </source>
</evidence>
<accession>A0A699X1G6</accession>
<reference evidence="2" key="1">
    <citation type="journal article" date="2019" name="Sci. Rep.">
        <title>Draft genome of Tanacetum cinerariifolium, the natural source of mosquito coil.</title>
        <authorList>
            <person name="Yamashiro T."/>
            <person name="Shiraishi A."/>
            <person name="Satake H."/>
            <person name="Nakayama K."/>
        </authorList>
    </citation>
    <scope>NUCLEOTIDE SEQUENCE</scope>
</reference>
<comment type="caution">
    <text evidence="2">The sequence shown here is derived from an EMBL/GenBank/DDBJ whole genome shotgun (WGS) entry which is preliminary data.</text>
</comment>
<keyword evidence="2" id="KW-0548">Nucleotidyltransferase</keyword>
<dbReference type="EMBL" id="BKCJ011763234">
    <property type="protein sequence ID" value="GFD50911.1"/>
    <property type="molecule type" value="Genomic_DNA"/>
</dbReference>
<dbReference type="GO" id="GO:0003964">
    <property type="term" value="F:RNA-directed DNA polymerase activity"/>
    <property type="evidence" value="ECO:0007669"/>
    <property type="project" value="UniProtKB-KW"/>
</dbReference>
<keyword evidence="2" id="KW-0808">Transferase</keyword>
<evidence type="ECO:0000313" key="2">
    <source>
        <dbReference type="EMBL" id="GFD50911.1"/>
    </source>
</evidence>
<keyword evidence="1" id="KW-0732">Signal</keyword>
<name>A0A699X1G6_TANCI</name>
<sequence length="85" mass="9795">MVQEALLLLQRILPLLVLPALVQKRVYSDQPSYSSLISYTPAPSVSIMEDVLLSFVAKNEPKQQLAYEDFKQVDQLEMEELDIKW</sequence>